<dbReference type="EMBL" id="DXFA01000172">
    <property type="protein sequence ID" value="HIX49359.1"/>
    <property type="molecule type" value="Genomic_DNA"/>
</dbReference>
<comment type="similarity">
    <text evidence="1 7">Belongs to the Lgt family.</text>
</comment>
<dbReference type="GO" id="GO:0008961">
    <property type="term" value="F:phosphatidylglycerol-prolipoprotein diacylglyceryl transferase activity"/>
    <property type="evidence" value="ECO:0007669"/>
    <property type="project" value="UniProtKB-UniRule"/>
</dbReference>
<name>A0A9D2AU97_9FIRM</name>
<comment type="caution">
    <text evidence="9">The sequence shown here is derived from an EMBL/GenBank/DDBJ whole genome shotgun (WGS) entry which is preliminary data.</text>
</comment>
<organism evidence="9 10">
    <name type="scientific">Candidatus Mediterraneibacter caccavium</name>
    <dbReference type="NCBI Taxonomy" id="2838661"/>
    <lineage>
        <taxon>Bacteria</taxon>
        <taxon>Bacillati</taxon>
        <taxon>Bacillota</taxon>
        <taxon>Clostridia</taxon>
        <taxon>Lachnospirales</taxon>
        <taxon>Lachnospiraceae</taxon>
        <taxon>Mediterraneibacter</taxon>
    </lineage>
</organism>
<evidence type="ECO:0000256" key="7">
    <source>
        <dbReference type="HAMAP-Rule" id="MF_01147"/>
    </source>
</evidence>
<dbReference type="Proteomes" id="UP000824243">
    <property type="component" value="Unassembled WGS sequence"/>
</dbReference>
<dbReference type="PANTHER" id="PTHR30589">
    <property type="entry name" value="PROLIPOPROTEIN DIACYLGLYCERYL TRANSFERASE"/>
    <property type="match status" value="1"/>
</dbReference>
<evidence type="ECO:0000256" key="2">
    <source>
        <dbReference type="ARBA" id="ARBA00022475"/>
    </source>
</evidence>
<evidence type="ECO:0000313" key="10">
    <source>
        <dbReference type="Proteomes" id="UP000824243"/>
    </source>
</evidence>
<dbReference type="HAMAP" id="MF_01147">
    <property type="entry name" value="Lgt"/>
    <property type="match status" value="1"/>
</dbReference>
<dbReference type="GO" id="GO:0005886">
    <property type="term" value="C:plasma membrane"/>
    <property type="evidence" value="ECO:0007669"/>
    <property type="project" value="UniProtKB-SubCell"/>
</dbReference>
<protein>
    <recommendedName>
        <fullName evidence="7">Phosphatidylglycerol--prolipoprotein diacylglyceryl transferase</fullName>
        <ecNumber evidence="7">2.5.1.145</ecNumber>
    </recommendedName>
</protein>
<evidence type="ECO:0000256" key="5">
    <source>
        <dbReference type="ARBA" id="ARBA00022989"/>
    </source>
</evidence>
<feature type="transmembrane region" description="Helical" evidence="7">
    <location>
        <begin position="262"/>
        <end position="278"/>
    </location>
</feature>
<keyword evidence="2 7" id="KW-1003">Cell membrane</keyword>
<accession>A0A9D2AU97</accession>
<comment type="function">
    <text evidence="7">Catalyzes the transfer of the diacylglyceryl group from phosphatidylglycerol to the sulfhydryl group of the N-terminal cysteine of a prolipoprotein, the first step in the formation of mature lipoproteins.</text>
</comment>
<evidence type="ECO:0000256" key="1">
    <source>
        <dbReference type="ARBA" id="ARBA00007150"/>
    </source>
</evidence>
<dbReference type="PROSITE" id="PS01311">
    <property type="entry name" value="LGT"/>
    <property type="match status" value="1"/>
</dbReference>
<keyword evidence="4 7" id="KW-0812">Transmembrane</keyword>
<feature type="transmembrane region" description="Helical" evidence="7">
    <location>
        <begin position="200"/>
        <end position="218"/>
    </location>
</feature>
<dbReference type="Pfam" id="PF01790">
    <property type="entry name" value="LGT"/>
    <property type="match status" value="1"/>
</dbReference>
<dbReference type="GO" id="GO:0042158">
    <property type="term" value="P:lipoprotein biosynthetic process"/>
    <property type="evidence" value="ECO:0007669"/>
    <property type="project" value="UniProtKB-UniRule"/>
</dbReference>
<feature type="region of interest" description="Disordered" evidence="8">
    <location>
        <begin position="298"/>
        <end position="319"/>
    </location>
</feature>
<evidence type="ECO:0000256" key="8">
    <source>
        <dbReference type="SAM" id="MobiDB-lite"/>
    </source>
</evidence>
<dbReference type="InterPro" id="IPR001640">
    <property type="entry name" value="Lgt"/>
</dbReference>
<evidence type="ECO:0000313" key="9">
    <source>
        <dbReference type="EMBL" id="HIX49359.1"/>
    </source>
</evidence>
<feature type="transmembrane region" description="Helical" evidence="7">
    <location>
        <begin position="28"/>
        <end position="48"/>
    </location>
</feature>
<evidence type="ECO:0000256" key="4">
    <source>
        <dbReference type="ARBA" id="ARBA00022692"/>
    </source>
</evidence>
<gene>
    <name evidence="7 9" type="primary">lgt</name>
    <name evidence="9" type="ORF">H9981_10190</name>
</gene>
<reference evidence="9" key="2">
    <citation type="submission" date="2021-04" db="EMBL/GenBank/DDBJ databases">
        <authorList>
            <person name="Gilroy R."/>
        </authorList>
    </citation>
    <scope>NUCLEOTIDE SEQUENCE</scope>
    <source>
        <strain evidence="9">ChiSjej5B23-15282</strain>
    </source>
</reference>
<dbReference type="EC" id="2.5.1.145" evidence="7"/>
<comment type="subcellular location">
    <subcellularLocation>
        <location evidence="7">Cell membrane</location>
        <topology evidence="7">Multi-pass membrane protein</topology>
    </subcellularLocation>
</comment>
<feature type="transmembrane region" description="Helical" evidence="7">
    <location>
        <begin position="225"/>
        <end position="242"/>
    </location>
</feature>
<reference evidence="9" key="1">
    <citation type="journal article" date="2021" name="PeerJ">
        <title>Extensive microbial diversity within the chicken gut microbiome revealed by metagenomics and culture.</title>
        <authorList>
            <person name="Gilroy R."/>
            <person name="Ravi A."/>
            <person name="Getino M."/>
            <person name="Pursley I."/>
            <person name="Horton D.L."/>
            <person name="Alikhan N.F."/>
            <person name="Baker D."/>
            <person name="Gharbi K."/>
            <person name="Hall N."/>
            <person name="Watson M."/>
            <person name="Adriaenssens E.M."/>
            <person name="Foster-Nyarko E."/>
            <person name="Jarju S."/>
            <person name="Secka A."/>
            <person name="Antonio M."/>
            <person name="Oren A."/>
            <person name="Chaudhuri R.R."/>
            <person name="La Ragione R."/>
            <person name="Hildebrand F."/>
            <person name="Pallen M.J."/>
        </authorList>
    </citation>
    <scope>NUCLEOTIDE SEQUENCE</scope>
    <source>
        <strain evidence="9">ChiSjej5B23-15282</strain>
    </source>
</reference>
<keyword evidence="3 7" id="KW-0808">Transferase</keyword>
<sequence>MHYDISFPNLGITLDHVGKDIDVFGFKIAYYGMIIGAAILIGFLIATHEAKRTRQNPEDYLDMGIVGVIMGIAGARIYYVVFSWEMYRDNLLDIFNLREGGLAIYGGVIGAVIAVFIMARVKRLSPFQIFDTVALAILNGQMLGRWGNFFNREAFGEYTDSLFAMRLPLDAVRSGDVTETMRRNIETIGGVEYIQVHPTFLYESVWCAVLLILLVLYRKHKKYEGELFLLYVFGYALGRVWIEGLRTDQLLLPGIGLPVSQLLAGLIVVAAGAALLYLRKHHRKMPMLKSGKVYEPMPDKIEGSKPPKKKDRIFKFKEK</sequence>
<feature type="binding site" evidence="7">
    <location>
        <position position="145"/>
    </location>
    <ligand>
        <name>a 1,2-diacyl-sn-glycero-3-phospho-(1'-sn-glycerol)</name>
        <dbReference type="ChEBI" id="CHEBI:64716"/>
    </ligand>
</feature>
<keyword evidence="6 7" id="KW-0472">Membrane</keyword>
<dbReference type="PANTHER" id="PTHR30589:SF0">
    <property type="entry name" value="PHOSPHATIDYLGLYCEROL--PROLIPOPROTEIN DIACYLGLYCERYL TRANSFERASE"/>
    <property type="match status" value="1"/>
</dbReference>
<comment type="pathway">
    <text evidence="7">Protein modification; lipoprotein biosynthesis (diacylglyceryl transfer).</text>
</comment>
<proteinExistence type="inferred from homology"/>
<feature type="transmembrane region" description="Helical" evidence="7">
    <location>
        <begin position="102"/>
        <end position="119"/>
    </location>
</feature>
<keyword evidence="5 7" id="KW-1133">Transmembrane helix</keyword>
<dbReference type="AlphaFoldDB" id="A0A9D2AU97"/>
<evidence type="ECO:0000256" key="3">
    <source>
        <dbReference type="ARBA" id="ARBA00022679"/>
    </source>
</evidence>
<dbReference type="NCBIfam" id="TIGR00544">
    <property type="entry name" value="lgt"/>
    <property type="match status" value="1"/>
</dbReference>
<comment type="catalytic activity">
    <reaction evidence="7">
        <text>L-cysteinyl-[prolipoprotein] + a 1,2-diacyl-sn-glycero-3-phospho-(1'-sn-glycerol) = an S-1,2-diacyl-sn-glyceryl-L-cysteinyl-[prolipoprotein] + sn-glycerol 1-phosphate + H(+)</text>
        <dbReference type="Rhea" id="RHEA:56712"/>
        <dbReference type="Rhea" id="RHEA-COMP:14679"/>
        <dbReference type="Rhea" id="RHEA-COMP:14680"/>
        <dbReference type="ChEBI" id="CHEBI:15378"/>
        <dbReference type="ChEBI" id="CHEBI:29950"/>
        <dbReference type="ChEBI" id="CHEBI:57685"/>
        <dbReference type="ChEBI" id="CHEBI:64716"/>
        <dbReference type="ChEBI" id="CHEBI:140658"/>
        <dbReference type="EC" id="2.5.1.145"/>
    </reaction>
</comment>
<feature type="transmembrane region" description="Helical" evidence="7">
    <location>
        <begin position="60"/>
        <end position="82"/>
    </location>
</feature>
<evidence type="ECO:0000256" key="6">
    <source>
        <dbReference type="ARBA" id="ARBA00023136"/>
    </source>
</evidence>